<dbReference type="AlphaFoldDB" id="A0A9D1GKF8"/>
<dbReference type="Pfam" id="PF19842">
    <property type="entry name" value="YqeC"/>
    <property type="match status" value="1"/>
</dbReference>
<dbReference type="Gene3D" id="3.90.550.10">
    <property type="entry name" value="Spore Coat Polysaccharide Biosynthesis Protein SpsA, Chain A"/>
    <property type="match status" value="1"/>
</dbReference>
<dbReference type="InterPro" id="IPR025877">
    <property type="entry name" value="MobA-like_NTP_Trfase"/>
</dbReference>
<dbReference type="GO" id="GO:0016779">
    <property type="term" value="F:nucleotidyltransferase activity"/>
    <property type="evidence" value="ECO:0007669"/>
    <property type="project" value="UniProtKB-ARBA"/>
</dbReference>
<reference evidence="2" key="2">
    <citation type="journal article" date="2021" name="PeerJ">
        <title>Extensive microbial diversity within the chicken gut microbiome revealed by metagenomics and culture.</title>
        <authorList>
            <person name="Gilroy R."/>
            <person name="Ravi A."/>
            <person name="Getino M."/>
            <person name="Pursley I."/>
            <person name="Horton D.L."/>
            <person name="Alikhan N.F."/>
            <person name="Baker D."/>
            <person name="Gharbi K."/>
            <person name="Hall N."/>
            <person name="Watson M."/>
            <person name="Adriaenssens E.M."/>
            <person name="Foster-Nyarko E."/>
            <person name="Jarju S."/>
            <person name="Secka A."/>
            <person name="Antonio M."/>
            <person name="Oren A."/>
            <person name="Chaudhuri R.R."/>
            <person name="La Ragione R."/>
            <person name="Hildebrand F."/>
            <person name="Pallen M.J."/>
        </authorList>
    </citation>
    <scope>NUCLEOTIDE SEQUENCE</scope>
    <source>
        <strain evidence="2">CHK123-3438</strain>
    </source>
</reference>
<organism evidence="2 3">
    <name type="scientific">Candidatus Caccovicinus merdipullorum</name>
    <dbReference type="NCBI Taxonomy" id="2840724"/>
    <lineage>
        <taxon>Bacteria</taxon>
        <taxon>Bacillati</taxon>
        <taxon>Bacillota</taxon>
        <taxon>Clostridia</taxon>
        <taxon>Eubacteriales</taxon>
        <taxon>Candidatus Caccovicinus</taxon>
    </lineage>
</organism>
<protein>
    <submittedName>
        <fullName evidence="2">Selenium-dependent hydroxylase accessory protein YqeC</fullName>
    </submittedName>
</protein>
<dbReference type="EMBL" id="DVKS01000183">
    <property type="protein sequence ID" value="HIT42570.1"/>
    <property type="molecule type" value="Genomic_DNA"/>
</dbReference>
<dbReference type="PANTHER" id="PTHR43777">
    <property type="entry name" value="MOLYBDENUM COFACTOR CYTIDYLYLTRANSFERASE"/>
    <property type="match status" value="1"/>
</dbReference>
<dbReference type="InterPro" id="IPR036565">
    <property type="entry name" value="Mur-like_cat_sf"/>
</dbReference>
<sequence>MNKSYVIAVIGSGGKTSMIERLAAAAWKAGKKTAVMTTTHMWLPREHSTAGKEVCEAERMLDEEGITVFGSLGEGKARGKLTYPGQDAYEQICRMADLVLVEADGSRNLPMKFPEWPREPVVPANTDAVFVMFGLSAVGQPLETVCHRWQLGLLRADGAPAEEDGQVPVTPEMAADFLERGYLRPIRFRLPSAPLMLFLNQADTTYRKHAGEKICGILQEKGWECRLCRLRPARIALIYMASGFGNRFGENKLLKLYEGKPLYRHGLDMFLELKRELEAEEIHLEIIVVSQYPEILREGRNLEEGQSVRWDLPGFWTVKNDRAAEGITASIHLGVLAAGEEADGYLFSVADQPRLSVRTMKNFLKNYQENLIPGKKDMGCLSWGGRRGNPVLFYRTYREKLLALTGDRGGSRIMKEFPGRVMEFPAGEEELKDIDYPENMR</sequence>
<dbReference type="Pfam" id="PF12804">
    <property type="entry name" value="NTP_transf_3"/>
    <property type="match status" value="1"/>
</dbReference>
<dbReference type="NCBIfam" id="TIGR03172">
    <property type="entry name" value="selenium cofactor biosynthesis protein YqeC"/>
    <property type="match status" value="1"/>
</dbReference>
<evidence type="ECO:0000313" key="3">
    <source>
        <dbReference type="Proteomes" id="UP000886860"/>
    </source>
</evidence>
<accession>A0A9D1GKF8</accession>
<dbReference type="SUPFAM" id="SSF53623">
    <property type="entry name" value="MurD-like peptide ligases, catalytic domain"/>
    <property type="match status" value="1"/>
</dbReference>
<dbReference type="GO" id="GO:0005524">
    <property type="term" value="F:ATP binding"/>
    <property type="evidence" value="ECO:0007669"/>
    <property type="project" value="InterPro"/>
</dbReference>
<comment type="caution">
    <text evidence="2">The sequence shown here is derived from an EMBL/GenBank/DDBJ whole genome shotgun (WGS) entry which is preliminary data.</text>
</comment>
<feature type="domain" description="MobA-like NTP transferase" evidence="1">
    <location>
        <begin position="239"/>
        <end position="416"/>
    </location>
</feature>
<dbReference type="InterPro" id="IPR017587">
    <property type="entry name" value="YqeC"/>
</dbReference>
<evidence type="ECO:0000313" key="2">
    <source>
        <dbReference type="EMBL" id="HIT42570.1"/>
    </source>
</evidence>
<name>A0A9D1GKF8_9FIRM</name>
<dbReference type="Proteomes" id="UP000886860">
    <property type="component" value="Unassembled WGS sequence"/>
</dbReference>
<evidence type="ECO:0000259" key="1">
    <source>
        <dbReference type="Pfam" id="PF12804"/>
    </source>
</evidence>
<dbReference type="SUPFAM" id="SSF53448">
    <property type="entry name" value="Nucleotide-diphospho-sugar transferases"/>
    <property type="match status" value="1"/>
</dbReference>
<dbReference type="PANTHER" id="PTHR43777:SF1">
    <property type="entry name" value="MOLYBDENUM COFACTOR CYTIDYLYLTRANSFERASE"/>
    <property type="match status" value="1"/>
</dbReference>
<dbReference type="InterPro" id="IPR029044">
    <property type="entry name" value="Nucleotide-diphossugar_trans"/>
</dbReference>
<dbReference type="CDD" id="cd04182">
    <property type="entry name" value="GT_2_like_f"/>
    <property type="match status" value="1"/>
</dbReference>
<reference evidence="2" key="1">
    <citation type="submission" date="2020-10" db="EMBL/GenBank/DDBJ databases">
        <authorList>
            <person name="Gilroy R."/>
        </authorList>
    </citation>
    <scope>NUCLEOTIDE SEQUENCE</scope>
    <source>
        <strain evidence="2">CHK123-3438</strain>
    </source>
</reference>
<proteinExistence type="predicted"/>
<gene>
    <name evidence="2" type="primary">yqeC</name>
    <name evidence="2" type="ORF">IAB60_10855</name>
</gene>